<evidence type="ECO:0000256" key="1">
    <source>
        <dbReference type="SAM" id="MobiDB-lite"/>
    </source>
</evidence>
<evidence type="ECO:0000313" key="3">
    <source>
        <dbReference type="Proteomes" id="UP000479190"/>
    </source>
</evidence>
<dbReference type="Proteomes" id="UP000479190">
    <property type="component" value="Unassembled WGS sequence"/>
</dbReference>
<organism evidence="2 3">
    <name type="scientific">Trichogramma brassicae</name>
    <dbReference type="NCBI Taxonomy" id="86971"/>
    <lineage>
        <taxon>Eukaryota</taxon>
        <taxon>Metazoa</taxon>
        <taxon>Ecdysozoa</taxon>
        <taxon>Arthropoda</taxon>
        <taxon>Hexapoda</taxon>
        <taxon>Insecta</taxon>
        <taxon>Pterygota</taxon>
        <taxon>Neoptera</taxon>
        <taxon>Endopterygota</taxon>
        <taxon>Hymenoptera</taxon>
        <taxon>Apocrita</taxon>
        <taxon>Proctotrupomorpha</taxon>
        <taxon>Chalcidoidea</taxon>
        <taxon>Trichogrammatidae</taxon>
        <taxon>Trichogramma</taxon>
    </lineage>
</organism>
<protein>
    <submittedName>
        <fullName evidence="2">Uncharacterized protein</fullName>
    </submittedName>
</protein>
<feature type="compositionally biased region" description="Polar residues" evidence="1">
    <location>
        <begin position="173"/>
        <end position="186"/>
    </location>
</feature>
<feature type="region of interest" description="Disordered" evidence="1">
    <location>
        <begin position="67"/>
        <end position="97"/>
    </location>
</feature>
<name>A0A6H5IYS4_9HYME</name>
<feature type="region of interest" description="Disordered" evidence="1">
    <location>
        <begin position="173"/>
        <end position="200"/>
    </location>
</feature>
<sequence length="200" mass="22715">MPGLPLIHRERGARILPLPEVQRRKRETTLAAPRGHDAGKHHQAHARERAELARCCFLRLLSRNKTERRGNRQKVTTGRCRWKKTPPQPSLHEAHNANPSIPVKQVRWRSAISSVHQYTGSRRRRRFALVMEAQHAPVMTAMRFVGISSMVPGAYCSAGHKRVMYKVEQVNISSTTSKDNAGTKKSQSTKRRSPSQYTPS</sequence>
<dbReference type="EMBL" id="CADCXV010001152">
    <property type="protein sequence ID" value="CAB0042088.1"/>
    <property type="molecule type" value="Genomic_DNA"/>
</dbReference>
<dbReference type="AlphaFoldDB" id="A0A6H5IYS4"/>
<reference evidence="2 3" key="1">
    <citation type="submission" date="2020-02" db="EMBL/GenBank/DDBJ databases">
        <authorList>
            <person name="Ferguson B K."/>
        </authorList>
    </citation>
    <scope>NUCLEOTIDE SEQUENCE [LARGE SCALE GENOMIC DNA]</scope>
</reference>
<keyword evidence="3" id="KW-1185">Reference proteome</keyword>
<proteinExistence type="predicted"/>
<gene>
    <name evidence="2" type="ORF">TBRA_LOCUS13730</name>
</gene>
<accession>A0A6H5IYS4</accession>
<evidence type="ECO:0000313" key="2">
    <source>
        <dbReference type="EMBL" id="CAB0042088.1"/>
    </source>
</evidence>